<dbReference type="Pfam" id="PF01979">
    <property type="entry name" value="Amidohydro_1"/>
    <property type="match status" value="1"/>
</dbReference>
<reference evidence="10 11" key="1">
    <citation type="journal article" date="2012" name="BMC Genomics">
        <title>Genomic sequence analysis and characterization of Sneathia amnii sp. nov.</title>
        <authorList>
            <consortium name="Vaginal Microbiome Consortium (additional members)"/>
            <person name="Harwich M.D.Jr."/>
            <person name="Serrano M.G."/>
            <person name="Fettweis J.M."/>
            <person name="Alves J.M."/>
            <person name="Reimers M.A."/>
            <person name="Buck G.A."/>
            <person name="Jefferson K.K."/>
        </authorList>
    </citation>
    <scope>NUCLEOTIDE SEQUENCE [LARGE SCALE GENOMIC DNA]</scope>
    <source>
        <strain evidence="10 11">SN35</strain>
    </source>
</reference>
<evidence type="ECO:0000256" key="5">
    <source>
        <dbReference type="PIRNR" id="PIRNR038994"/>
    </source>
</evidence>
<keyword evidence="4 5" id="KW-0119">Carbohydrate metabolism</keyword>
<dbReference type="EMBL" id="CP011280">
    <property type="protein sequence ID" value="AKC95193.1"/>
    <property type="molecule type" value="Genomic_DNA"/>
</dbReference>
<evidence type="ECO:0000256" key="2">
    <source>
        <dbReference type="ARBA" id="ARBA00022723"/>
    </source>
</evidence>
<feature type="binding site" evidence="7">
    <location>
        <begin position="304"/>
        <end position="306"/>
    </location>
    <ligand>
        <name>substrate</name>
    </ligand>
</feature>
<feature type="domain" description="Amidohydrolase-related" evidence="9">
    <location>
        <begin position="47"/>
        <end position="375"/>
    </location>
</feature>
<dbReference type="Gene3D" id="3.20.20.140">
    <property type="entry name" value="Metal-dependent hydrolases"/>
    <property type="match status" value="1"/>
</dbReference>
<proteinExistence type="inferred from homology"/>
<dbReference type="GO" id="GO:0008448">
    <property type="term" value="F:N-acetylglucosamine-6-phosphate deacetylase activity"/>
    <property type="evidence" value="ECO:0007669"/>
    <property type="project" value="InterPro"/>
</dbReference>
<dbReference type="InterPro" id="IPR003764">
    <property type="entry name" value="GlcNAc_6-P_deAcase"/>
</dbReference>
<dbReference type="KEGG" id="sns:VC03_01200"/>
<evidence type="ECO:0000256" key="4">
    <source>
        <dbReference type="ARBA" id="ARBA00023277"/>
    </source>
</evidence>
<dbReference type="OrthoDB" id="9776488at2"/>
<comment type="similarity">
    <text evidence="1 5">Belongs to the metallo-dependent hydrolases superfamily. NagA family.</text>
</comment>
<evidence type="ECO:0000256" key="3">
    <source>
        <dbReference type="ARBA" id="ARBA00022801"/>
    </source>
</evidence>
<feature type="binding site" evidence="7">
    <location>
        <position position="223"/>
    </location>
    <ligand>
        <name>substrate</name>
    </ligand>
</feature>
<feature type="binding site" evidence="7">
    <location>
        <position position="247"/>
    </location>
    <ligand>
        <name>substrate</name>
    </ligand>
</feature>
<accession>A0A0E3UUD7</accession>
<comment type="cofactor">
    <cofactor evidence="8">
        <name>a divalent metal cation</name>
        <dbReference type="ChEBI" id="CHEBI:60240"/>
    </cofactor>
    <text evidence="8">Binds 1 divalent metal cation per subunit.</text>
</comment>
<evidence type="ECO:0000313" key="10">
    <source>
        <dbReference type="EMBL" id="AKC95193.1"/>
    </source>
</evidence>
<dbReference type="SUPFAM" id="SSF51556">
    <property type="entry name" value="Metallo-dependent hydrolases"/>
    <property type="match status" value="1"/>
</dbReference>
<evidence type="ECO:0000259" key="9">
    <source>
        <dbReference type="Pfam" id="PF01979"/>
    </source>
</evidence>
<dbReference type="GO" id="GO:0006046">
    <property type="term" value="P:N-acetylglucosamine catabolic process"/>
    <property type="evidence" value="ECO:0007669"/>
    <property type="project" value="TreeGrafter"/>
</dbReference>
<dbReference type="NCBIfam" id="TIGR00221">
    <property type="entry name" value="nagA"/>
    <property type="match status" value="1"/>
</dbReference>
<dbReference type="HOGENOM" id="CLU_032482_2_1_0"/>
<dbReference type="SUPFAM" id="SSF51338">
    <property type="entry name" value="Composite domain of metallo-dependent hydrolases"/>
    <property type="match status" value="1"/>
</dbReference>
<dbReference type="AlphaFoldDB" id="A0A0E3UUD7"/>
<protein>
    <submittedName>
        <fullName evidence="10">N-acetylglucosamine-6-phosphate deacetylase</fullName>
    </submittedName>
</protein>
<keyword evidence="11" id="KW-1185">Reference proteome</keyword>
<dbReference type="GO" id="GO:0046872">
    <property type="term" value="F:metal ion binding"/>
    <property type="evidence" value="ECO:0007669"/>
    <property type="project" value="UniProtKB-KW"/>
</dbReference>
<evidence type="ECO:0000256" key="6">
    <source>
        <dbReference type="PIRSR" id="PIRSR038994-1"/>
    </source>
</evidence>
<dbReference type="PIRSF" id="PIRSF038994">
    <property type="entry name" value="NagA"/>
    <property type="match status" value="1"/>
</dbReference>
<feature type="binding site" evidence="7">
    <location>
        <begin position="215"/>
        <end position="216"/>
    </location>
    <ligand>
        <name>substrate</name>
    </ligand>
</feature>
<dbReference type="InterPro" id="IPR032466">
    <property type="entry name" value="Metal_Hydrolase"/>
</dbReference>
<gene>
    <name evidence="10" type="ORF">VC03_01200</name>
</gene>
<dbReference type="CDD" id="cd00854">
    <property type="entry name" value="NagA"/>
    <property type="match status" value="1"/>
</dbReference>
<evidence type="ECO:0000256" key="1">
    <source>
        <dbReference type="ARBA" id="ARBA00010716"/>
    </source>
</evidence>
<keyword evidence="2 8" id="KW-0479">Metal-binding</keyword>
<feature type="active site" description="Proton donor/acceptor" evidence="6">
    <location>
        <position position="270"/>
    </location>
</feature>
<dbReference type="PANTHER" id="PTHR11113">
    <property type="entry name" value="N-ACETYLGLUCOSAMINE-6-PHOSPHATE DEACETYLASE"/>
    <property type="match status" value="1"/>
</dbReference>
<evidence type="ECO:0000313" key="11">
    <source>
        <dbReference type="Proteomes" id="UP000033103"/>
    </source>
</evidence>
<dbReference type="InterPro" id="IPR011059">
    <property type="entry name" value="Metal-dep_hydrolase_composite"/>
</dbReference>
<feature type="binding site" evidence="8">
    <location>
        <position position="125"/>
    </location>
    <ligand>
        <name>Zn(2+)</name>
        <dbReference type="ChEBI" id="CHEBI:29105"/>
    </ligand>
</feature>
<feature type="binding site" evidence="8">
    <location>
        <position position="212"/>
    </location>
    <ligand>
        <name>Zn(2+)</name>
        <dbReference type="ChEBI" id="CHEBI:29105"/>
    </ligand>
</feature>
<sequence length="378" mass="41823">MLIRSKRIWIANNFIPAIIEVEDKKIKRILEYDKDMKVDYDFENNRIVPGFIDIHTHGAVNVEANVSSLEEIHKWADYLPSEGVTAFCPTTVTQTEEVLKKASKTILEAKESQKSGAKILGINFEGPFLDVNHKGAQPQDCIVEPDLEKFSRFQSACKDLILIMTVAVEKDKDYALTRQLSSKGVVVSVGHSGATYDEAMLGIANGAKLLTHTFNGMTGLHHRNPGQVGAALRIRDVYSEIICDGIHIRPEVINIFFMSKGPDYAVMVSDSMSAKAFKGTDFYLGGEKVIVSEDGSARRESGALAGSILKIIDGLKVVVERAQVPFNYAINACTSNPARLLRIDDRKGYIKANYDADLVAITDDYKIINTMVEGEFQI</sequence>
<dbReference type="PATRIC" id="fig|1069640.6.peg.226"/>
<keyword evidence="3 5" id="KW-0378">Hydrolase</keyword>
<feature type="binding site" evidence="8">
    <location>
        <position position="191"/>
    </location>
    <ligand>
        <name>Zn(2+)</name>
        <dbReference type="ChEBI" id="CHEBI:29105"/>
    </ligand>
</feature>
<evidence type="ECO:0000256" key="7">
    <source>
        <dbReference type="PIRSR" id="PIRSR038994-2"/>
    </source>
</evidence>
<organism evidence="10 11">
    <name type="scientific">Sneathia vaginalis</name>
    <dbReference type="NCBI Taxonomy" id="187101"/>
    <lineage>
        <taxon>Bacteria</taxon>
        <taxon>Fusobacteriati</taxon>
        <taxon>Fusobacteriota</taxon>
        <taxon>Fusobacteriia</taxon>
        <taxon>Fusobacteriales</taxon>
        <taxon>Leptotrichiaceae</taxon>
        <taxon>Sneathia</taxon>
    </lineage>
</organism>
<dbReference type="Proteomes" id="UP000033103">
    <property type="component" value="Chromosome"/>
</dbReference>
<dbReference type="Gene3D" id="2.30.40.10">
    <property type="entry name" value="Urease, subunit C, domain 1"/>
    <property type="match status" value="1"/>
</dbReference>
<evidence type="ECO:0000256" key="8">
    <source>
        <dbReference type="PIRSR" id="PIRSR038994-3"/>
    </source>
</evidence>
<dbReference type="STRING" id="187101.VC03_01200"/>
<feature type="binding site" evidence="7">
    <location>
        <position position="136"/>
    </location>
    <ligand>
        <name>substrate</name>
    </ligand>
</feature>
<dbReference type="PANTHER" id="PTHR11113:SF14">
    <property type="entry name" value="N-ACETYLGLUCOSAMINE-6-PHOSPHATE DEACETYLASE"/>
    <property type="match status" value="1"/>
</dbReference>
<dbReference type="InterPro" id="IPR006680">
    <property type="entry name" value="Amidohydro-rel"/>
</dbReference>
<dbReference type="RefSeq" id="WP_046328299.1">
    <property type="nucleotide sequence ID" value="NZ_CP011280.1"/>
</dbReference>
<name>A0A0E3UUD7_9FUSO</name>